<proteinExistence type="predicted"/>
<dbReference type="Proteomes" id="UP000294613">
    <property type="component" value="Unassembled WGS sequence"/>
</dbReference>
<feature type="transmembrane region" description="Helical" evidence="2">
    <location>
        <begin position="112"/>
        <end position="145"/>
    </location>
</feature>
<feature type="transmembrane region" description="Helical" evidence="2">
    <location>
        <begin position="157"/>
        <end position="181"/>
    </location>
</feature>
<organism evidence="3 4">
    <name type="scientific">Faecalimonas umbilicata</name>
    <dbReference type="NCBI Taxonomy" id="1912855"/>
    <lineage>
        <taxon>Bacteria</taxon>
        <taxon>Bacillati</taxon>
        <taxon>Bacillota</taxon>
        <taxon>Clostridia</taxon>
        <taxon>Lachnospirales</taxon>
        <taxon>Lachnospiraceae</taxon>
        <taxon>Faecalimonas</taxon>
    </lineage>
</organism>
<feature type="transmembrane region" description="Helical" evidence="2">
    <location>
        <begin position="46"/>
        <end position="70"/>
    </location>
</feature>
<sequence length="284" mass="31967">MELLFFVYLKPRYDMIFVVMNFRKEHVMYHYMYHYGSPAGMVLPTVYLLIFAGALFVAAVEYIFLGMGLYRMAANRNHPSPWMAFVPFARTYLRGELSGDIYLKKRSVKNPGLLLVLMPIAYSVIVSCLLLVCFMFAIFGASVMINGGVETVVSVLLFAFAIPVLVISIVYQAVMSVLNVLVDYQIYSRYMPLHLAVIHAVLGIFVPLYRGIYLFYIRKTPCYGMGQQRTDRQERAQTVVKDAVQKEAQANADVPAGNTEVPSEEQSVEKNEAACGEGAGKEEK</sequence>
<comment type="caution">
    <text evidence="3">The sequence shown here is derived from an EMBL/GenBank/DDBJ whole genome shotgun (WGS) entry which is preliminary data.</text>
</comment>
<evidence type="ECO:0000313" key="3">
    <source>
        <dbReference type="EMBL" id="TCS69926.1"/>
    </source>
</evidence>
<dbReference type="RefSeq" id="WP_270606584.1">
    <property type="nucleotide sequence ID" value="NZ_JAQERW010000005.1"/>
</dbReference>
<protein>
    <submittedName>
        <fullName evidence="3">Uncharacterized protein</fullName>
    </submittedName>
</protein>
<dbReference type="EMBL" id="SLZV01000002">
    <property type="protein sequence ID" value="TCS69926.1"/>
    <property type="molecule type" value="Genomic_DNA"/>
</dbReference>
<feature type="transmembrane region" description="Helical" evidence="2">
    <location>
        <begin position="193"/>
        <end position="216"/>
    </location>
</feature>
<gene>
    <name evidence="3" type="ORF">EDD74_10295</name>
</gene>
<name>A0A4R3JU02_9FIRM</name>
<keyword evidence="2" id="KW-1133">Transmembrane helix</keyword>
<evidence type="ECO:0000313" key="4">
    <source>
        <dbReference type="Proteomes" id="UP000294613"/>
    </source>
</evidence>
<evidence type="ECO:0000256" key="2">
    <source>
        <dbReference type="SAM" id="Phobius"/>
    </source>
</evidence>
<keyword evidence="2" id="KW-0812">Transmembrane</keyword>
<keyword evidence="2" id="KW-0472">Membrane</keyword>
<accession>A0A4R3JU02</accession>
<feature type="region of interest" description="Disordered" evidence="1">
    <location>
        <begin position="248"/>
        <end position="284"/>
    </location>
</feature>
<evidence type="ECO:0000256" key="1">
    <source>
        <dbReference type="SAM" id="MobiDB-lite"/>
    </source>
</evidence>
<dbReference type="AlphaFoldDB" id="A0A4R3JU02"/>
<reference evidence="3 4" key="1">
    <citation type="submission" date="2019-03" db="EMBL/GenBank/DDBJ databases">
        <title>Genomic Encyclopedia of Type Strains, Phase IV (KMG-IV): sequencing the most valuable type-strain genomes for metagenomic binning, comparative biology and taxonomic classification.</title>
        <authorList>
            <person name="Goeker M."/>
        </authorList>
    </citation>
    <scope>NUCLEOTIDE SEQUENCE [LARGE SCALE GENOMIC DNA]</scope>
    <source>
        <strain evidence="3 4">DSM 103426</strain>
    </source>
</reference>